<feature type="transmembrane region" description="Helical" evidence="7">
    <location>
        <begin position="260"/>
        <end position="283"/>
    </location>
</feature>
<evidence type="ECO:0000256" key="6">
    <source>
        <dbReference type="SAM" id="MobiDB-lite"/>
    </source>
</evidence>
<comment type="subcellular location">
    <subcellularLocation>
        <location evidence="1">Endoplasmic reticulum membrane</location>
        <topology evidence="1">Multi-pass membrane protein</topology>
    </subcellularLocation>
</comment>
<keyword evidence="4 7" id="KW-1133">Transmembrane helix</keyword>
<name>C1MRM0_MICPC</name>
<evidence type="ECO:0000313" key="10">
    <source>
        <dbReference type="Proteomes" id="UP000001876"/>
    </source>
</evidence>
<sequence length="485" mass="51621">MYYDITPSPRRFDGDGAGGAFYAAATANGLHGERDTRDENAQPNLRGGRERPITLDELHRDAKGATRTPGGSRWFPDRPAFGNISNSSRLVEDALARGRARKGNKKAQRKATASAKKAAAASAAAASRAAPAPQPEPSPRTPVVESPEPAADSPGVGSDDDTLPATVKPAPGALTIARIRRARDAGVSPDALDAEMEAQHRAQQRYGGRAGPIAFRESGLCRLLMWRDVARTLTVLSVGVAALAVVRAPTAFASMVRVNPVVICSYVAMAYLTKAWLLASVFPRRTHGLKVDADAVVELAVFCASCVNALTAANETTLSGRSNRATLVAFTGAYGVSLLGGLLNSAWVTALVLWVGAFTVPIGFETHRAKLAKALDVVDAAAGARWRKLESNKRWGVAASVAVTAFVLASAWTRVVMAFIACVAMRLYRETHAEELKGFERVVKDSCRRLSRAGSEFHAYCGSPAQFLYRRGGRRSGGFGVNFNS</sequence>
<evidence type="ECO:0000256" key="2">
    <source>
        <dbReference type="ARBA" id="ARBA00022692"/>
    </source>
</evidence>
<dbReference type="OMA" id="FETHRAK"/>
<dbReference type="GO" id="GO:0005789">
    <property type="term" value="C:endoplasmic reticulum membrane"/>
    <property type="evidence" value="ECO:0007669"/>
    <property type="project" value="UniProtKB-SubCell"/>
</dbReference>
<feature type="compositionally biased region" description="Basic residues" evidence="6">
    <location>
        <begin position="98"/>
        <end position="109"/>
    </location>
</feature>
<evidence type="ECO:0000256" key="7">
    <source>
        <dbReference type="SAM" id="Phobius"/>
    </source>
</evidence>
<dbReference type="STRING" id="564608.C1MRM0"/>
<feature type="domain" description="Reticulon" evidence="8">
    <location>
        <begin position="221"/>
        <end position="375"/>
    </location>
</feature>
<accession>C1MRM0</accession>
<dbReference type="InterPro" id="IPR003388">
    <property type="entry name" value="Reticulon"/>
</dbReference>
<organism evidence="10">
    <name type="scientific">Micromonas pusilla (strain CCMP1545)</name>
    <name type="common">Picoplanktonic green alga</name>
    <dbReference type="NCBI Taxonomy" id="564608"/>
    <lineage>
        <taxon>Eukaryota</taxon>
        <taxon>Viridiplantae</taxon>
        <taxon>Chlorophyta</taxon>
        <taxon>Mamiellophyceae</taxon>
        <taxon>Mamiellales</taxon>
        <taxon>Mamiellaceae</taxon>
        <taxon>Micromonas</taxon>
    </lineage>
</organism>
<feature type="transmembrane region" description="Helical" evidence="7">
    <location>
        <begin position="229"/>
        <end position="248"/>
    </location>
</feature>
<feature type="transmembrane region" description="Helical" evidence="7">
    <location>
        <begin position="295"/>
        <end position="313"/>
    </location>
</feature>
<dbReference type="KEGG" id="mpp:MICPUCDRAFT_47332"/>
<dbReference type="eggNOG" id="ENOG502R35B">
    <property type="taxonomic scope" value="Eukaryota"/>
</dbReference>
<dbReference type="Pfam" id="PF02453">
    <property type="entry name" value="Reticulon"/>
    <property type="match status" value="1"/>
</dbReference>
<dbReference type="OrthoDB" id="783438at2759"/>
<dbReference type="Proteomes" id="UP000001876">
    <property type="component" value="Unassembled WGS sequence"/>
</dbReference>
<keyword evidence="3" id="KW-0256">Endoplasmic reticulum</keyword>
<evidence type="ECO:0000256" key="3">
    <source>
        <dbReference type="ARBA" id="ARBA00022824"/>
    </source>
</evidence>
<keyword evidence="10" id="KW-1185">Reference proteome</keyword>
<proteinExistence type="predicted"/>
<feature type="compositionally biased region" description="Basic and acidic residues" evidence="6">
    <location>
        <begin position="47"/>
        <end position="64"/>
    </location>
</feature>
<reference evidence="9 10" key="1">
    <citation type="journal article" date="2009" name="Science">
        <title>Green evolution and dynamic adaptations revealed by genomes of the marine picoeukaryotes Micromonas.</title>
        <authorList>
            <person name="Worden A.Z."/>
            <person name="Lee J.H."/>
            <person name="Mock T."/>
            <person name="Rouze P."/>
            <person name="Simmons M.P."/>
            <person name="Aerts A.L."/>
            <person name="Allen A.E."/>
            <person name="Cuvelier M.L."/>
            <person name="Derelle E."/>
            <person name="Everett M.V."/>
            <person name="Foulon E."/>
            <person name="Grimwood J."/>
            <person name="Gundlach H."/>
            <person name="Henrissat B."/>
            <person name="Napoli C."/>
            <person name="McDonald S.M."/>
            <person name="Parker M.S."/>
            <person name="Rombauts S."/>
            <person name="Salamov A."/>
            <person name="Von Dassow P."/>
            <person name="Badger J.H."/>
            <person name="Coutinho P.M."/>
            <person name="Demir E."/>
            <person name="Dubchak I."/>
            <person name="Gentemann C."/>
            <person name="Eikrem W."/>
            <person name="Gready J.E."/>
            <person name="John U."/>
            <person name="Lanier W."/>
            <person name="Lindquist E.A."/>
            <person name="Lucas S."/>
            <person name="Mayer K.F."/>
            <person name="Moreau H."/>
            <person name="Not F."/>
            <person name="Otillar R."/>
            <person name="Panaud O."/>
            <person name="Pangilinan J."/>
            <person name="Paulsen I."/>
            <person name="Piegu B."/>
            <person name="Poliakov A."/>
            <person name="Robbens S."/>
            <person name="Schmutz J."/>
            <person name="Toulza E."/>
            <person name="Wyss T."/>
            <person name="Zelensky A."/>
            <person name="Zhou K."/>
            <person name="Armbrust E.V."/>
            <person name="Bhattacharya D."/>
            <person name="Goodenough U.W."/>
            <person name="Van de Peer Y."/>
            <person name="Grigoriev I.V."/>
        </authorList>
    </citation>
    <scope>NUCLEOTIDE SEQUENCE [LARGE SCALE GENOMIC DNA]</scope>
    <source>
        <strain evidence="9 10">CCMP1545</strain>
    </source>
</reference>
<keyword evidence="5 7" id="KW-0472">Membrane</keyword>
<evidence type="ECO:0000313" key="9">
    <source>
        <dbReference type="EMBL" id="EEH57353.1"/>
    </source>
</evidence>
<dbReference type="RefSeq" id="XP_003058898.1">
    <property type="nucleotide sequence ID" value="XM_003058852.1"/>
</dbReference>
<feature type="transmembrane region" description="Helical" evidence="7">
    <location>
        <begin position="333"/>
        <end position="360"/>
    </location>
</feature>
<keyword evidence="2 7" id="KW-0812">Transmembrane</keyword>
<feature type="transmembrane region" description="Helical" evidence="7">
    <location>
        <begin position="395"/>
        <end position="421"/>
    </location>
</feature>
<feature type="compositionally biased region" description="Low complexity" evidence="6">
    <location>
        <begin position="110"/>
        <end position="131"/>
    </location>
</feature>
<evidence type="ECO:0000259" key="8">
    <source>
        <dbReference type="Pfam" id="PF02453"/>
    </source>
</evidence>
<evidence type="ECO:0000256" key="1">
    <source>
        <dbReference type="ARBA" id="ARBA00004477"/>
    </source>
</evidence>
<feature type="compositionally biased region" description="Basic and acidic residues" evidence="6">
    <location>
        <begin position="31"/>
        <end position="40"/>
    </location>
</feature>
<evidence type="ECO:0000256" key="4">
    <source>
        <dbReference type="ARBA" id="ARBA00022989"/>
    </source>
</evidence>
<feature type="region of interest" description="Disordered" evidence="6">
    <location>
        <begin position="30"/>
        <end position="169"/>
    </location>
</feature>
<protein>
    <submittedName>
        <fullName evidence="9">Predicted protein</fullName>
    </submittedName>
</protein>
<evidence type="ECO:0000256" key="5">
    <source>
        <dbReference type="ARBA" id="ARBA00023136"/>
    </source>
</evidence>
<dbReference type="EMBL" id="GG663739">
    <property type="protein sequence ID" value="EEH57353.1"/>
    <property type="molecule type" value="Genomic_DNA"/>
</dbReference>
<dbReference type="GeneID" id="9683971"/>
<gene>
    <name evidence="9" type="ORF">MICPUCDRAFT_47332</name>
</gene>
<dbReference type="AlphaFoldDB" id="C1MRM0"/>